<dbReference type="EMBL" id="UOEU01000106">
    <property type="protein sequence ID" value="VAW30883.1"/>
    <property type="molecule type" value="Genomic_DNA"/>
</dbReference>
<sequence length="209" mass="22981">MGGLGKNGRFAPVVALLALLLLGFTSQTVLAQNGRLTLDAYWQTISEIQNSLATAEEEDTAVRTTAAARLAAISEIELPDGRIQAIDHSFLISQLQDETVTNDTLATLFTTYRSSQRSWPTATLPQLDEQALDDILSQPQFDYTPEEPNFLQKLWQDMRQRVEDFFLRLIPEGSRLSVPFGNLISIAATLLVGVALAYALRGLLADLTA</sequence>
<dbReference type="AlphaFoldDB" id="A0A3B0URK0"/>
<accession>A0A3B0URK0</accession>
<keyword evidence="1" id="KW-1133">Transmembrane helix</keyword>
<keyword evidence="1" id="KW-0472">Membrane</keyword>
<evidence type="ECO:0000313" key="2">
    <source>
        <dbReference type="EMBL" id="VAW30883.1"/>
    </source>
</evidence>
<feature type="non-terminal residue" evidence="2">
    <location>
        <position position="209"/>
    </location>
</feature>
<organism evidence="2">
    <name type="scientific">hydrothermal vent metagenome</name>
    <dbReference type="NCBI Taxonomy" id="652676"/>
    <lineage>
        <taxon>unclassified sequences</taxon>
        <taxon>metagenomes</taxon>
        <taxon>ecological metagenomes</taxon>
    </lineage>
</organism>
<evidence type="ECO:0000256" key="1">
    <source>
        <dbReference type="SAM" id="Phobius"/>
    </source>
</evidence>
<name>A0A3B0URK0_9ZZZZ</name>
<feature type="transmembrane region" description="Helical" evidence="1">
    <location>
        <begin position="180"/>
        <end position="200"/>
    </location>
</feature>
<protein>
    <submittedName>
        <fullName evidence="2">Uncharacterized protein</fullName>
    </submittedName>
</protein>
<reference evidence="2" key="1">
    <citation type="submission" date="2018-06" db="EMBL/GenBank/DDBJ databases">
        <authorList>
            <person name="Zhirakovskaya E."/>
        </authorList>
    </citation>
    <scope>NUCLEOTIDE SEQUENCE</scope>
</reference>
<proteinExistence type="predicted"/>
<keyword evidence="1" id="KW-0812">Transmembrane</keyword>
<gene>
    <name evidence="2" type="ORF">MNBD_CHLOROFLEXI01-1671</name>
</gene>